<evidence type="ECO:0000313" key="2">
    <source>
        <dbReference type="Proteomes" id="UP000774570"/>
    </source>
</evidence>
<dbReference type="InterPro" id="IPR029046">
    <property type="entry name" value="LolA/LolB/LppX"/>
</dbReference>
<keyword evidence="2" id="KW-1185">Reference proteome</keyword>
<gene>
    <name evidence="1" type="ORF">K1Y72_22385</name>
</gene>
<dbReference type="Proteomes" id="UP000774570">
    <property type="component" value="Unassembled WGS sequence"/>
</dbReference>
<dbReference type="RefSeq" id="WP_220168363.1">
    <property type="nucleotide sequence ID" value="NZ_JAIBOA010000014.1"/>
</dbReference>
<comment type="caution">
    <text evidence="1">The sequence shown here is derived from an EMBL/GenBank/DDBJ whole genome shotgun (WGS) entry which is preliminary data.</text>
</comment>
<sequence>MIRRFASATAATAGLALSLTGCLGDAGKEVGENAAKGVRLTAAQVLGRTADRAAKADTFTADMTIDSSAPQAPLKMHVLAQTRLRPEAAMRMTVGSSEVAGNRIPGYEARLVGDAMYMRMPALRKATGGKPWAKLSLKQAGGASGIDLGKLMDQAEQQSPATQTRMLTASKDVRKVGTENVGGVPTTHYAGTMSPREALAKVDANTRTTLEKTYGQLGATAIRFDVWVGADDLPRKHVSVVPLSGGQTTTTVLYRDYGRPVTVQAPPASQTGALKMPKLGS</sequence>
<proteinExistence type="predicted"/>
<reference evidence="1 2" key="1">
    <citation type="submission" date="2021-07" db="EMBL/GenBank/DDBJ databases">
        <title>Actinomadura sp. PM05-2 isolated from lichen.</title>
        <authorList>
            <person name="Somphong A."/>
            <person name="Phongsopitanun W."/>
            <person name="Tanasupawat S."/>
            <person name="Peongsungnone V."/>
        </authorList>
    </citation>
    <scope>NUCLEOTIDE SEQUENCE [LARGE SCALE GENOMIC DNA]</scope>
    <source>
        <strain evidence="1 2">PM05-2</strain>
    </source>
</reference>
<evidence type="ECO:0000313" key="1">
    <source>
        <dbReference type="EMBL" id="MBW8485145.1"/>
    </source>
</evidence>
<protein>
    <recommendedName>
        <fullName evidence="3">LppX_LprAFG lipoprotein</fullName>
    </recommendedName>
</protein>
<name>A0ABS7FYX4_9ACTN</name>
<dbReference type="EMBL" id="JAIBOA010000014">
    <property type="protein sequence ID" value="MBW8485145.1"/>
    <property type="molecule type" value="Genomic_DNA"/>
</dbReference>
<accession>A0ABS7FYX4</accession>
<dbReference type="SUPFAM" id="SSF89392">
    <property type="entry name" value="Prokaryotic lipoproteins and lipoprotein localization factors"/>
    <property type="match status" value="1"/>
</dbReference>
<organism evidence="1 2">
    <name type="scientific">Actinomadura parmotrematis</name>
    <dbReference type="NCBI Taxonomy" id="2864039"/>
    <lineage>
        <taxon>Bacteria</taxon>
        <taxon>Bacillati</taxon>
        <taxon>Actinomycetota</taxon>
        <taxon>Actinomycetes</taxon>
        <taxon>Streptosporangiales</taxon>
        <taxon>Thermomonosporaceae</taxon>
        <taxon>Actinomadura</taxon>
    </lineage>
</organism>
<dbReference type="Gene3D" id="2.50.20.20">
    <property type="match status" value="1"/>
</dbReference>
<evidence type="ECO:0008006" key="3">
    <source>
        <dbReference type="Google" id="ProtNLM"/>
    </source>
</evidence>
<dbReference type="PROSITE" id="PS51257">
    <property type="entry name" value="PROKAR_LIPOPROTEIN"/>
    <property type="match status" value="1"/>
</dbReference>